<dbReference type="FunFam" id="3.30.200.20:FF:000043">
    <property type="entry name" value="Wall-associated receptor kinase 2"/>
    <property type="match status" value="1"/>
</dbReference>
<evidence type="ECO:0000256" key="2">
    <source>
        <dbReference type="ARBA" id="ARBA00022527"/>
    </source>
</evidence>
<dbReference type="Gene3D" id="2.10.25.10">
    <property type="entry name" value="Laminin"/>
    <property type="match status" value="2"/>
</dbReference>
<gene>
    <name evidence="21" type="ORF">TIFTF001_001632</name>
</gene>
<evidence type="ECO:0000256" key="4">
    <source>
        <dbReference type="ARBA" id="ARBA00022679"/>
    </source>
</evidence>
<dbReference type="GO" id="GO:0030247">
    <property type="term" value="F:polysaccharide binding"/>
    <property type="evidence" value="ECO:0007669"/>
    <property type="project" value="InterPro"/>
</dbReference>
<evidence type="ECO:0000256" key="14">
    <source>
        <dbReference type="ARBA" id="ARBA00047558"/>
    </source>
</evidence>
<dbReference type="InterPro" id="IPR049883">
    <property type="entry name" value="NOTCH1_EGF-like"/>
</dbReference>
<evidence type="ECO:0000256" key="10">
    <source>
        <dbReference type="ARBA" id="ARBA00022989"/>
    </source>
</evidence>
<comment type="caution">
    <text evidence="16">Lacks conserved residue(s) required for the propagation of feature annotation.</text>
</comment>
<dbReference type="Proteomes" id="UP001187192">
    <property type="component" value="Unassembled WGS sequence"/>
</dbReference>
<dbReference type="SMART" id="SM00220">
    <property type="entry name" value="S_TKc"/>
    <property type="match status" value="1"/>
</dbReference>
<dbReference type="Pfam" id="PF13947">
    <property type="entry name" value="GUB_WAK_bind"/>
    <property type="match status" value="1"/>
</dbReference>
<dbReference type="PROSITE" id="PS50026">
    <property type="entry name" value="EGF_3"/>
    <property type="match status" value="2"/>
</dbReference>
<dbReference type="InterPro" id="IPR025287">
    <property type="entry name" value="WAK_GUB"/>
</dbReference>
<evidence type="ECO:0000256" key="16">
    <source>
        <dbReference type="PROSITE-ProRule" id="PRU00076"/>
    </source>
</evidence>
<dbReference type="GO" id="GO:0005886">
    <property type="term" value="C:plasma membrane"/>
    <property type="evidence" value="ECO:0007669"/>
    <property type="project" value="TreeGrafter"/>
</dbReference>
<dbReference type="SUPFAM" id="SSF56112">
    <property type="entry name" value="Protein kinase-like (PK-like)"/>
    <property type="match status" value="1"/>
</dbReference>
<dbReference type="SMART" id="SM00179">
    <property type="entry name" value="EGF_CA"/>
    <property type="match status" value="1"/>
</dbReference>
<keyword evidence="7" id="KW-0547">Nucleotide-binding</keyword>
<keyword evidence="3 16" id="KW-0245">EGF-like domain</keyword>
<keyword evidence="13" id="KW-0325">Glycoprotein</keyword>
<dbReference type="Gramene" id="FCD_00016762-RA">
    <property type="protein sequence ID" value="FCD_00016762-RA:cds"/>
    <property type="gene ID" value="FCD_00016762"/>
</dbReference>
<dbReference type="PROSITE" id="PS00108">
    <property type="entry name" value="PROTEIN_KINASE_ST"/>
    <property type="match status" value="1"/>
</dbReference>
<dbReference type="PROSITE" id="PS01187">
    <property type="entry name" value="EGF_CA"/>
    <property type="match status" value="1"/>
</dbReference>
<keyword evidence="11 17" id="KW-0472">Membrane</keyword>
<keyword evidence="6 18" id="KW-0732">Signal</keyword>
<proteinExistence type="predicted"/>
<dbReference type="GO" id="GO:0005524">
    <property type="term" value="F:ATP binding"/>
    <property type="evidence" value="ECO:0007669"/>
    <property type="project" value="UniProtKB-KW"/>
</dbReference>
<protein>
    <submittedName>
        <fullName evidence="21">Uncharacterized protein</fullName>
    </submittedName>
</protein>
<evidence type="ECO:0000256" key="9">
    <source>
        <dbReference type="ARBA" id="ARBA00022840"/>
    </source>
</evidence>
<evidence type="ECO:0000256" key="1">
    <source>
        <dbReference type="ARBA" id="ARBA00004479"/>
    </source>
</evidence>
<evidence type="ECO:0000256" key="13">
    <source>
        <dbReference type="ARBA" id="ARBA00023180"/>
    </source>
</evidence>
<dbReference type="PANTHER" id="PTHR27005">
    <property type="entry name" value="WALL-ASSOCIATED RECEPTOR KINASE-LIKE 21"/>
    <property type="match status" value="1"/>
</dbReference>
<comment type="caution">
    <text evidence="21">The sequence shown here is derived from an EMBL/GenBank/DDBJ whole genome shotgun (WGS) entry which is preliminary data.</text>
</comment>
<dbReference type="Pfam" id="PF07645">
    <property type="entry name" value="EGF_CA"/>
    <property type="match status" value="1"/>
</dbReference>
<feature type="domain" description="Protein kinase" evidence="19">
    <location>
        <begin position="423"/>
        <end position="695"/>
    </location>
</feature>
<keyword evidence="8" id="KW-0418">Kinase</keyword>
<evidence type="ECO:0000259" key="19">
    <source>
        <dbReference type="PROSITE" id="PS50011"/>
    </source>
</evidence>
<evidence type="ECO:0000256" key="17">
    <source>
        <dbReference type="SAM" id="Phobius"/>
    </source>
</evidence>
<dbReference type="InterPro" id="IPR011009">
    <property type="entry name" value="Kinase-like_dom_sf"/>
</dbReference>
<dbReference type="GO" id="GO:0004674">
    <property type="term" value="F:protein serine/threonine kinase activity"/>
    <property type="evidence" value="ECO:0007669"/>
    <property type="project" value="UniProtKB-KW"/>
</dbReference>
<evidence type="ECO:0000256" key="18">
    <source>
        <dbReference type="SAM" id="SignalP"/>
    </source>
</evidence>
<accession>A0AA87Z0Y8</accession>
<dbReference type="FunFam" id="1.10.510.10:FF:000084">
    <property type="entry name" value="Wall-associated receptor kinase 2"/>
    <property type="match status" value="1"/>
</dbReference>
<keyword evidence="2" id="KW-0723">Serine/threonine-protein kinase</keyword>
<keyword evidence="9" id="KW-0067">ATP-binding</keyword>
<feature type="chain" id="PRO_5041641084" evidence="18">
    <location>
        <begin position="24"/>
        <end position="728"/>
    </location>
</feature>
<evidence type="ECO:0000256" key="11">
    <source>
        <dbReference type="ARBA" id="ARBA00023136"/>
    </source>
</evidence>
<dbReference type="InterPro" id="IPR013695">
    <property type="entry name" value="WAK"/>
</dbReference>
<feature type="domain" description="EGF-like" evidence="20">
    <location>
        <begin position="257"/>
        <end position="298"/>
    </location>
</feature>
<organism evidence="21 22">
    <name type="scientific">Ficus carica</name>
    <name type="common">Common fig</name>
    <dbReference type="NCBI Taxonomy" id="3494"/>
    <lineage>
        <taxon>Eukaryota</taxon>
        <taxon>Viridiplantae</taxon>
        <taxon>Streptophyta</taxon>
        <taxon>Embryophyta</taxon>
        <taxon>Tracheophyta</taxon>
        <taxon>Spermatophyta</taxon>
        <taxon>Magnoliopsida</taxon>
        <taxon>eudicotyledons</taxon>
        <taxon>Gunneridae</taxon>
        <taxon>Pentapetalae</taxon>
        <taxon>rosids</taxon>
        <taxon>fabids</taxon>
        <taxon>Rosales</taxon>
        <taxon>Moraceae</taxon>
        <taxon>Ficeae</taxon>
        <taxon>Ficus</taxon>
    </lineage>
</organism>
<keyword evidence="10 17" id="KW-1133">Transmembrane helix</keyword>
<dbReference type="InterPro" id="IPR000152">
    <property type="entry name" value="EGF-type_Asp/Asn_hydroxyl_site"/>
</dbReference>
<evidence type="ECO:0000313" key="21">
    <source>
        <dbReference type="EMBL" id="GMN27397.1"/>
    </source>
</evidence>
<evidence type="ECO:0000256" key="12">
    <source>
        <dbReference type="ARBA" id="ARBA00023157"/>
    </source>
</evidence>
<sequence>MIFKPALACVLTIVLSTIQGSTQQLQENQSSNSTTCLHKCGEISIPYPFGIGTGSNCSLNNRYTIVCKASSDHPPKPFLHTPNLEVLDISLDNHTITVKSPVLSNCLDETAPLLLTRSPFSFSSSVNRFVSLGCDNTAEFRDENQKKIGGCMSYCHVNYDHDNRETSTTTTTNTSGSCLGRGCCQTRIPSWLKVLDVSFKKTSSGKRKKPDDKCSYAFIVEKTYPFNSSLEFLPNDILLQIEEPKFVHAALDWSLSNNGTCVKASVCGPNAHCTMNSNESYICLCDNGYGGNPYDECTDINECASANGNPCGRHSICKNTEGGYNCSCSSGHSYRGNSCKLKIKYIGILALVITAGSGLILLIGCSWCLRRQCKTRKEQKLKKKYFKHNGGLLLQEQLSSSKDTIENTTLFTSKELEKATDNYNNSRILGRGGQGIVYKGILTDGRIVAVKKSRVLDASKVKQFVNEVVILSKINHRNVVKILGCCLETEHPQLVYEFIPNGTLFQYIHNENEEFPFSWDMRLQIATEVAEALYYLHSAASLPIYHRDIKSTNILLDDRFRAKVADFGVSKSILIDHSHITTRVQGTFGYLDPEYFHTNQFTEKSDVYSFGVVLAELLTSLEPILSTSQEEIGLAAHFVMSVEQHRLINIVDARIIGVASKGELMAVANLARRCLNLNGKKRPTMKAVAVELEGIRMSREASRSNKVARMRNAVRTDFCNPYLMLQLH</sequence>
<evidence type="ECO:0000256" key="6">
    <source>
        <dbReference type="ARBA" id="ARBA00022729"/>
    </source>
</evidence>
<keyword evidence="5 17" id="KW-0812">Transmembrane</keyword>
<feature type="signal peptide" evidence="18">
    <location>
        <begin position="1"/>
        <end position="23"/>
    </location>
</feature>
<dbReference type="Gene3D" id="3.30.200.20">
    <property type="entry name" value="Phosphorylase Kinase, domain 1"/>
    <property type="match status" value="1"/>
</dbReference>
<dbReference type="InterPro" id="IPR045274">
    <property type="entry name" value="WAK-like"/>
</dbReference>
<dbReference type="CDD" id="cd14066">
    <property type="entry name" value="STKc_IRAK"/>
    <property type="match status" value="1"/>
</dbReference>
<dbReference type="EMBL" id="BTGU01000002">
    <property type="protein sequence ID" value="GMN27397.1"/>
    <property type="molecule type" value="Genomic_DNA"/>
</dbReference>
<dbReference type="CDD" id="cd00054">
    <property type="entry name" value="EGF_CA"/>
    <property type="match status" value="1"/>
</dbReference>
<dbReference type="Pfam" id="PF08488">
    <property type="entry name" value="WAK"/>
    <property type="match status" value="1"/>
</dbReference>
<dbReference type="Pfam" id="PF00069">
    <property type="entry name" value="Pkinase"/>
    <property type="match status" value="1"/>
</dbReference>
<dbReference type="PROSITE" id="PS50011">
    <property type="entry name" value="PROTEIN_KINASE_DOM"/>
    <property type="match status" value="1"/>
</dbReference>
<dbReference type="InterPro" id="IPR018097">
    <property type="entry name" value="EGF_Ca-bd_CS"/>
</dbReference>
<evidence type="ECO:0000256" key="8">
    <source>
        <dbReference type="ARBA" id="ARBA00022777"/>
    </source>
</evidence>
<evidence type="ECO:0000259" key="20">
    <source>
        <dbReference type="PROSITE" id="PS50026"/>
    </source>
</evidence>
<name>A0AA87Z0Y8_FICCA</name>
<dbReference type="PANTHER" id="PTHR27005:SF521">
    <property type="entry name" value="WALL-ASSOCIATED RECEPTOR KINASE-LIKE 6"/>
    <property type="match status" value="1"/>
</dbReference>
<reference evidence="21" key="1">
    <citation type="submission" date="2023-07" db="EMBL/GenBank/DDBJ databases">
        <title>draft genome sequence of fig (Ficus carica).</title>
        <authorList>
            <person name="Takahashi T."/>
            <person name="Nishimura K."/>
        </authorList>
    </citation>
    <scope>NUCLEOTIDE SEQUENCE</scope>
</reference>
<dbReference type="GO" id="GO:0005509">
    <property type="term" value="F:calcium ion binding"/>
    <property type="evidence" value="ECO:0007669"/>
    <property type="project" value="InterPro"/>
</dbReference>
<evidence type="ECO:0000256" key="7">
    <source>
        <dbReference type="ARBA" id="ARBA00022741"/>
    </source>
</evidence>
<dbReference type="GO" id="GO:0007166">
    <property type="term" value="P:cell surface receptor signaling pathway"/>
    <property type="evidence" value="ECO:0007669"/>
    <property type="project" value="InterPro"/>
</dbReference>
<dbReference type="InterPro" id="IPR000719">
    <property type="entry name" value="Prot_kinase_dom"/>
</dbReference>
<dbReference type="Gene3D" id="1.10.510.10">
    <property type="entry name" value="Transferase(Phosphotransferase) domain 1"/>
    <property type="match status" value="1"/>
</dbReference>
<dbReference type="SUPFAM" id="SSF57196">
    <property type="entry name" value="EGF/Laminin"/>
    <property type="match status" value="1"/>
</dbReference>
<feature type="domain" description="EGF-like" evidence="20">
    <location>
        <begin position="299"/>
        <end position="340"/>
    </location>
</feature>
<comment type="subcellular location">
    <subcellularLocation>
        <location evidence="1">Membrane</location>
        <topology evidence="1">Single-pass type I membrane protein</topology>
    </subcellularLocation>
</comment>
<evidence type="ECO:0000256" key="3">
    <source>
        <dbReference type="ARBA" id="ARBA00022536"/>
    </source>
</evidence>
<keyword evidence="12" id="KW-1015">Disulfide bond</keyword>
<keyword evidence="22" id="KW-1185">Reference proteome</keyword>
<dbReference type="SMART" id="SM00181">
    <property type="entry name" value="EGF"/>
    <property type="match status" value="2"/>
</dbReference>
<dbReference type="PROSITE" id="PS01186">
    <property type="entry name" value="EGF_2"/>
    <property type="match status" value="1"/>
</dbReference>
<keyword evidence="4" id="KW-0808">Transferase</keyword>
<dbReference type="AlphaFoldDB" id="A0AA87Z0Y8"/>
<feature type="transmembrane region" description="Helical" evidence="17">
    <location>
        <begin position="345"/>
        <end position="369"/>
    </location>
</feature>
<dbReference type="PROSITE" id="PS00010">
    <property type="entry name" value="ASX_HYDROXYL"/>
    <property type="match status" value="1"/>
</dbReference>
<evidence type="ECO:0000256" key="5">
    <source>
        <dbReference type="ARBA" id="ARBA00022692"/>
    </source>
</evidence>
<comment type="catalytic activity">
    <reaction evidence="15">
        <text>L-threonyl-[protein] + ATP = O-phospho-L-threonyl-[protein] + ADP + H(+)</text>
        <dbReference type="Rhea" id="RHEA:46608"/>
        <dbReference type="Rhea" id="RHEA-COMP:11060"/>
        <dbReference type="Rhea" id="RHEA-COMP:11605"/>
        <dbReference type="ChEBI" id="CHEBI:15378"/>
        <dbReference type="ChEBI" id="CHEBI:30013"/>
        <dbReference type="ChEBI" id="CHEBI:30616"/>
        <dbReference type="ChEBI" id="CHEBI:61977"/>
        <dbReference type="ChEBI" id="CHEBI:456216"/>
    </reaction>
</comment>
<evidence type="ECO:0000313" key="22">
    <source>
        <dbReference type="Proteomes" id="UP001187192"/>
    </source>
</evidence>
<comment type="catalytic activity">
    <reaction evidence="14">
        <text>L-seryl-[protein] + ATP = O-phospho-L-seryl-[protein] + ADP + H(+)</text>
        <dbReference type="Rhea" id="RHEA:17989"/>
        <dbReference type="Rhea" id="RHEA-COMP:9863"/>
        <dbReference type="Rhea" id="RHEA-COMP:11604"/>
        <dbReference type="ChEBI" id="CHEBI:15378"/>
        <dbReference type="ChEBI" id="CHEBI:29999"/>
        <dbReference type="ChEBI" id="CHEBI:30616"/>
        <dbReference type="ChEBI" id="CHEBI:83421"/>
        <dbReference type="ChEBI" id="CHEBI:456216"/>
    </reaction>
</comment>
<evidence type="ECO:0000256" key="15">
    <source>
        <dbReference type="ARBA" id="ARBA00047951"/>
    </source>
</evidence>
<dbReference type="InterPro" id="IPR008271">
    <property type="entry name" value="Ser/Thr_kinase_AS"/>
</dbReference>
<dbReference type="InterPro" id="IPR001881">
    <property type="entry name" value="EGF-like_Ca-bd_dom"/>
</dbReference>
<dbReference type="InterPro" id="IPR000742">
    <property type="entry name" value="EGF"/>
</dbReference>